<feature type="region of interest" description="Disordered" evidence="1">
    <location>
        <begin position="385"/>
        <end position="407"/>
    </location>
</feature>
<feature type="compositionally biased region" description="Low complexity" evidence="1">
    <location>
        <begin position="100"/>
        <end position="115"/>
    </location>
</feature>
<comment type="caution">
    <text evidence="2">The sequence shown here is derived from an EMBL/GenBank/DDBJ whole genome shotgun (WGS) entry which is preliminary data.</text>
</comment>
<feature type="compositionally biased region" description="Low complexity" evidence="1">
    <location>
        <begin position="39"/>
        <end position="49"/>
    </location>
</feature>
<protein>
    <submittedName>
        <fullName evidence="2">Uncharacterized protein</fullName>
    </submittedName>
</protein>
<reference evidence="2" key="1">
    <citation type="submission" date="2023-08" db="EMBL/GenBank/DDBJ databases">
        <authorList>
            <person name="Chen Y."/>
            <person name="Shah S."/>
            <person name="Dougan E. K."/>
            <person name="Thang M."/>
            <person name="Chan C."/>
        </authorList>
    </citation>
    <scope>NUCLEOTIDE SEQUENCE</scope>
</reference>
<feature type="compositionally biased region" description="Acidic residues" evidence="1">
    <location>
        <begin position="65"/>
        <end position="78"/>
    </location>
</feature>
<feature type="region of interest" description="Disordered" evidence="1">
    <location>
        <begin position="22"/>
        <end position="164"/>
    </location>
</feature>
<dbReference type="Gene3D" id="3.90.190.10">
    <property type="entry name" value="Protein tyrosine phosphatase superfamily"/>
    <property type="match status" value="1"/>
</dbReference>
<name>A0AA36MZN6_9DINO</name>
<dbReference type="EMBL" id="CAUJNA010001857">
    <property type="protein sequence ID" value="CAJ1389327.1"/>
    <property type="molecule type" value="Genomic_DNA"/>
</dbReference>
<evidence type="ECO:0000256" key="1">
    <source>
        <dbReference type="SAM" id="MobiDB-lite"/>
    </source>
</evidence>
<sequence length="628" mass="66592">MAARPLDFGDVLRLVEQYGSLEPELSERSERGQGGGNSAAGPAEGAAGCRRGRGRKRAAAGQAEEAGDAEAEEAEGEAEQAAGGPGEAAAARRGRRPALRRLAVGPRRQQQAQNAVRRRGQAAEQLKQKQLALQGKSFNKSGRARTSDHRMPGRDLGRAQAAGRGAWKTWTPEAVLRAGFGSESATARQIAKEVEGASAAQALMARQTCAAAVLSAQQEGCERLVEKSRNEPISFFIRNLMFDESTFDLKVLAPMNSATMWKTLSDHAGGAGACSVCADHTCTVTTSDAHAANIKMLKHLDSAQSPDQLLQLLQAEPAGVQAEWSRARSQTRQFLALCSMFEASAQDDAGHDGEDEGLRPGLAELESFFNGPGFAMADMDVDSAAGGPLAGQGSGPQAGLTDPPRGSNTAFADWAKSVAPADARYGLLRKFDSLASAVAEESLRELRSTLVSDSYGGARAADVIFRARESYNMKRPALHPMHLALRTPEGGELWIGGLNAGGNAELLRVNGISAVLCAGSNVSAARAAFIKNIGTFDGTGVCRGSIKWATVLSVLRTVAKELAAGGRVLVVCKNGAHRSALWLALLLCVLRCSTWEICDFDTYHPGHHRFQSHWEAPVRTPAQFLEAT</sequence>
<accession>A0AA36MZN6</accession>
<organism evidence="2 3">
    <name type="scientific">Effrenium voratum</name>
    <dbReference type="NCBI Taxonomy" id="2562239"/>
    <lineage>
        <taxon>Eukaryota</taxon>
        <taxon>Sar</taxon>
        <taxon>Alveolata</taxon>
        <taxon>Dinophyceae</taxon>
        <taxon>Suessiales</taxon>
        <taxon>Symbiodiniaceae</taxon>
        <taxon>Effrenium</taxon>
    </lineage>
</organism>
<dbReference type="Proteomes" id="UP001178507">
    <property type="component" value="Unassembled WGS sequence"/>
</dbReference>
<evidence type="ECO:0000313" key="2">
    <source>
        <dbReference type="EMBL" id="CAJ1389327.1"/>
    </source>
</evidence>
<dbReference type="AlphaFoldDB" id="A0AA36MZN6"/>
<feature type="compositionally biased region" description="Low complexity" evidence="1">
    <location>
        <begin position="122"/>
        <end position="136"/>
    </location>
</feature>
<feature type="compositionally biased region" description="Basic and acidic residues" evidence="1">
    <location>
        <begin position="145"/>
        <end position="157"/>
    </location>
</feature>
<proteinExistence type="predicted"/>
<gene>
    <name evidence="2" type="ORF">EVOR1521_LOCUS14970</name>
</gene>
<dbReference type="InterPro" id="IPR029021">
    <property type="entry name" value="Prot-tyrosine_phosphatase-like"/>
</dbReference>
<dbReference type="SUPFAM" id="SSF52799">
    <property type="entry name" value="(Phosphotyrosine protein) phosphatases II"/>
    <property type="match status" value="1"/>
</dbReference>
<keyword evidence="3" id="KW-1185">Reference proteome</keyword>
<evidence type="ECO:0000313" key="3">
    <source>
        <dbReference type="Proteomes" id="UP001178507"/>
    </source>
</evidence>
<feature type="compositionally biased region" description="Low complexity" evidence="1">
    <location>
        <begin position="79"/>
        <end position="91"/>
    </location>
</feature>